<evidence type="ECO:0000313" key="8">
    <source>
        <dbReference type="EMBL" id="ARM39006.1"/>
    </source>
</evidence>
<dbReference type="InterPro" id="IPR040075">
    <property type="entry name" value="GST_N_Theta"/>
</dbReference>
<comment type="similarity">
    <text evidence="2">Belongs to the GST superfamily. Theta family.</text>
</comment>
<dbReference type="PANTHER" id="PTHR43917">
    <property type="match status" value="1"/>
</dbReference>
<dbReference type="CDD" id="cd03183">
    <property type="entry name" value="GST_C_Theta"/>
    <property type="match status" value="1"/>
</dbReference>
<dbReference type="Pfam" id="PF00043">
    <property type="entry name" value="GST_C"/>
    <property type="match status" value="1"/>
</dbReference>
<dbReference type="FunFam" id="3.40.30.10:FF:000176">
    <property type="entry name" value="Glutathione S-transferase theta-1"/>
    <property type="match status" value="1"/>
</dbReference>
<dbReference type="InterPro" id="IPR036282">
    <property type="entry name" value="Glutathione-S-Trfase_C_sf"/>
</dbReference>
<comment type="subcellular location">
    <subcellularLocation>
        <location evidence="1">Cytoplasm</location>
    </subcellularLocation>
</comment>
<dbReference type="InterPro" id="IPR004046">
    <property type="entry name" value="GST_C"/>
</dbReference>
<proteinExistence type="evidence at transcript level"/>
<dbReference type="GO" id="GO:0005737">
    <property type="term" value="C:cytoplasm"/>
    <property type="evidence" value="ECO:0007669"/>
    <property type="project" value="UniProtKB-SubCell"/>
</dbReference>
<dbReference type="InterPro" id="IPR036249">
    <property type="entry name" value="Thioredoxin-like_sf"/>
</dbReference>
<dbReference type="Pfam" id="PF02798">
    <property type="entry name" value="GST_N"/>
    <property type="match status" value="1"/>
</dbReference>
<dbReference type="InterPro" id="IPR040079">
    <property type="entry name" value="Glutathione_S-Trfase"/>
</dbReference>
<dbReference type="SFLD" id="SFLDG01153">
    <property type="entry name" value="Main.4:_Theta-like"/>
    <property type="match status" value="1"/>
</dbReference>
<dbReference type="Gene3D" id="3.40.30.10">
    <property type="entry name" value="Glutaredoxin"/>
    <property type="match status" value="1"/>
</dbReference>
<dbReference type="SUPFAM" id="SSF47616">
    <property type="entry name" value="GST C-terminal domain-like"/>
    <property type="match status" value="1"/>
</dbReference>
<evidence type="ECO:0000256" key="4">
    <source>
        <dbReference type="ARBA" id="ARBA00022679"/>
    </source>
</evidence>
<dbReference type="AlphaFoldDB" id="A0A1W6I4L2"/>
<evidence type="ECO:0000256" key="1">
    <source>
        <dbReference type="ARBA" id="ARBA00004496"/>
    </source>
</evidence>
<dbReference type="Gene3D" id="1.20.1050.10">
    <property type="match status" value="1"/>
</dbReference>
<evidence type="ECO:0000256" key="3">
    <source>
        <dbReference type="ARBA" id="ARBA00022490"/>
    </source>
</evidence>
<dbReference type="SFLD" id="SFLDG00358">
    <property type="entry name" value="Main_(cytGST)"/>
    <property type="match status" value="1"/>
</dbReference>
<evidence type="ECO:0000256" key="5">
    <source>
        <dbReference type="ARBA" id="ARBA00047960"/>
    </source>
</evidence>
<dbReference type="GO" id="GO:0006749">
    <property type="term" value="P:glutathione metabolic process"/>
    <property type="evidence" value="ECO:0007669"/>
    <property type="project" value="TreeGrafter"/>
</dbReference>
<feature type="domain" description="GST C-terminal" evidence="7">
    <location>
        <begin position="88"/>
        <end position="224"/>
    </location>
</feature>
<dbReference type="GO" id="GO:0004364">
    <property type="term" value="F:glutathione transferase activity"/>
    <property type="evidence" value="ECO:0007669"/>
    <property type="project" value="UniProtKB-EC"/>
</dbReference>
<accession>A0A1W6I4L2</accession>
<name>A0A1W6I4L2_CYDPO</name>
<dbReference type="SUPFAM" id="SSF52833">
    <property type="entry name" value="Thioredoxin-like"/>
    <property type="match status" value="1"/>
</dbReference>
<dbReference type="SFLD" id="SFLDS00019">
    <property type="entry name" value="Glutathione_Transferase_(cytos"/>
    <property type="match status" value="1"/>
</dbReference>
<dbReference type="CDD" id="cd03050">
    <property type="entry name" value="GST_N_Theta"/>
    <property type="match status" value="1"/>
</dbReference>
<dbReference type="InterPro" id="IPR040077">
    <property type="entry name" value="GST_C_Theta"/>
</dbReference>
<keyword evidence="3" id="KW-0963">Cytoplasm</keyword>
<sequence length="228" mass="26204">MTLKLYFDLMSQPSRALYILLKNIKCNFTPVPVDLREAEHYSEEYTKINRFQRVPVIDHNGFVLTESVAILKYLSREGIIPDSLYPKDSKQAARVEEFLEWQHAGLRLHCAMFFRVKALDPIITGKTPDPKTLQGYERRMENALGTFNDLWLGQGKPFVAGDHISVADLLAACEVEQPRMAGYDAIAKYPNIAEWMGRVRDHFNPHYDEGHVILNKIVRNKSKMAPKL</sequence>
<evidence type="ECO:0000259" key="6">
    <source>
        <dbReference type="PROSITE" id="PS50404"/>
    </source>
</evidence>
<protein>
    <submittedName>
        <fullName evidence="8">Glutathione S-transferase theta-1</fullName>
    </submittedName>
</protein>
<dbReference type="InterPro" id="IPR051369">
    <property type="entry name" value="GST_Theta"/>
</dbReference>
<dbReference type="FunFam" id="1.20.1050.10:FF:000039">
    <property type="entry name" value="Glutathione S-transferase theta-1"/>
    <property type="match status" value="1"/>
</dbReference>
<dbReference type="InterPro" id="IPR004045">
    <property type="entry name" value="Glutathione_S-Trfase_N"/>
</dbReference>
<evidence type="ECO:0000259" key="7">
    <source>
        <dbReference type="PROSITE" id="PS50405"/>
    </source>
</evidence>
<dbReference type="PANTHER" id="PTHR43917:SF8">
    <property type="entry name" value="GH16740P-RELATED"/>
    <property type="match status" value="1"/>
</dbReference>
<dbReference type="PROSITE" id="PS50404">
    <property type="entry name" value="GST_NTER"/>
    <property type="match status" value="1"/>
</dbReference>
<comment type="catalytic activity">
    <reaction evidence="5">
        <text>RX + glutathione = an S-substituted glutathione + a halide anion + H(+)</text>
        <dbReference type="Rhea" id="RHEA:16437"/>
        <dbReference type="ChEBI" id="CHEBI:15378"/>
        <dbReference type="ChEBI" id="CHEBI:16042"/>
        <dbReference type="ChEBI" id="CHEBI:17792"/>
        <dbReference type="ChEBI" id="CHEBI:57925"/>
        <dbReference type="ChEBI" id="CHEBI:90779"/>
        <dbReference type="EC" id="2.5.1.18"/>
    </reaction>
</comment>
<feature type="domain" description="GST N-terminal" evidence="6">
    <location>
        <begin position="1"/>
        <end position="82"/>
    </location>
</feature>
<dbReference type="PROSITE" id="PS50405">
    <property type="entry name" value="GST_CTER"/>
    <property type="match status" value="1"/>
</dbReference>
<dbReference type="InterPro" id="IPR010987">
    <property type="entry name" value="Glutathione-S-Trfase_C-like"/>
</dbReference>
<reference evidence="8" key="1">
    <citation type="submission" date="2016-07" db="EMBL/GenBank/DDBJ databases">
        <title>Identification and Characterization of Antennal Glutathione S-transferase Genes from Codling Moth Cydia pomonella.</title>
        <authorList>
            <person name="Huang X."/>
            <person name="Liu L."/>
            <person name="Feng J."/>
        </authorList>
    </citation>
    <scope>NUCLEOTIDE SEQUENCE</scope>
</reference>
<keyword evidence="4 8" id="KW-0808">Transferase</keyword>
<dbReference type="EMBL" id="KX500036">
    <property type="protein sequence ID" value="ARM39006.1"/>
    <property type="molecule type" value="mRNA"/>
</dbReference>
<organism evidence="8">
    <name type="scientific">Cydia pomonella</name>
    <name type="common">Codling moth</name>
    <dbReference type="NCBI Taxonomy" id="82600"/>
    <lineage>
        <taxon>Eukaryota</taxon>
        <taxon>Metazoa</taxon>
        <taxon>Ecdysozoa</taxon>
        <taxon>Arthropoda</taxon>
        <taxon>Hexapoda</taxon>
        <taxon>Insecta</taxon>
        <taxon>Pterygota</taxon>
        <taxon>Neoptera</taxon>
        <taxon>Endopterygota</taxon>
        <taxon>Lepidoptera</taxon>
        <taxon>Glossata</taxon>
        <taxon>Ditrysia</taxon>
        <taxon>Tortricoidea</taxon>
        <taxon>Tortricidae</taxon>
        <taxon>Olethreutinae</taxon>
        <taxon>Grapholitini</taxon>
        <taxon>Cydia</taxon>
    </lineage>
</organism>
<evidence type="ECO:0000256" key="2">
    <source>
        <dbReference type="ARBA" id="ARBA00009899"/>
    </source>
</evidence>